<keyword evidence="3" id="KW-1185">Reference proteome</keyword>
<keyword evidence="1" id="KW-0732">Signal</keyword>
<evidence type="ECO:0000313" key="2">
    <source>
        <dbReference type="EMBL" id="KAF8389827.1"/>
    </source>
</evidence>
<evidence type="ECO:0000256" key="1">
    <source>
        <dbReference type="SAM" id="SignalP"/>
    </source>
</evidence>
<name>A0A834YPL8_TETSI</name>
<sequence>MVHKPLLILFILLISIFLMPSEISARKLAETPTKEKSSIHEGVVGRSIGPKRPICSTKGRPYRSCIPATNPKTKPCLKIYGCKPSPPPPPPPSNP</sequence>
<feature type="chain" id="PRO_5032456297" evidence="1">
    <location>
        <begin position="26"/>
        <end position="95"/>
    </location>
</feature>
<protein>
    <submittedName>
        <fullName evidence="2">Uncharacterized protein</fullName>
    </submittedName>
</protein>
<organism evidence="2 3">
    <name type="scientific">Tetracentron sinense</name>
    <name type="common">Spur-leaf</name>
    <dbReference type="NCBI Taxonomy" id="13715"/>
    <lineage>
        <taxon>Eukaryota</taxon>
        <taxon>Viridiplantae</taxon>
        <taxon>Streptophyta</taxon>
        <taxon>Embryophyta</taxon>
        <taxon>Tracheophyta</taxon>
        <taxon>Spermatophyta</taxon>
        <taxon>Magnoliopsida</taxon>
        <taxon>Trochodendrales</taxon>
        <taxon>Trochodendraceae</taxon>
        <taxon>Tetracentron</taxon>
    </lineage>
</organism>
<proteinExistence type="predicted"/>
<gene>
    <name evidence="2" type="ORF">HHK36_024346</name>
</gene>
<evidence type="ECO:0000313" key="3">
    <source>
        <dbReference type="Proteomes" id="UP000655225"/>
    </source>
</evidence>
<feature type="signal peptide" evidence="1">
    <location>
        <begin position="1"/>
        <end position="25"/>
    </location>
</feature>
<dbReference type="Proteomes" id="UP000655225">
    <property type="component" value="Unassembled WGS sequence"/>
</dbReference>
<dbReference type="AlphaFoldDB" id="A0A834YPL8"/>
<accession>A0A834YPL8</accession>
<dbReference type="EMBL" id="JABCRI010000018">
    <property type="protein sequence ID" value="KAF8389827.1"/>
    <property type="molecule type" value="Genomic_DNA"/>
</dbReference>
<reference evidence="2 3" key="1">
    <citation type="submission" date="2020-04" db="EMBL/GenBank/DDBJ databases">
        <title>Plant Genome Project.</title>
        <authorList>
            <person name="Zhang R.-G."/>
        </authorList>
    </citation>
    <scope>NUCLEOTIDE SEQUENCE [LARGE SCALE GENOMIC DNA]</scope>
    <source>
        <strain evidence="2">YNK0</strain>
        <tissue evidence="2">Leaf</tissue>
    </source>
</reference>
<comment type="caution">
    <text evidence="2">The sequence shown here is derived from an EMBL/GenBank/DDBJ whole genome shotgun (WGS) entry which is preliminary data.</text>
</comment>